<proteinExistence type="predicted"/>
<protein>
    <submittedName>
        <fullName evidence="1">Uncharacterized protein</fullName>
    </submittedName>
</protein>
<organism evidence="1 2">
    <name type="scientific">Araneus ventricosus</name>
    <name type="common">Orbweaver spider</name>
    <name type="synonym">Epeira ventricosa</name>
    <dbReference type="NCBI Taxonomy" id="182803"/>
    <lineage>
        <taxon>Eukaryota</taxon>
        <taxon>Metazoa</taxon>
        <taxon>Ecdysozoa</taxon>
        <taxon>Arthropoda</taxon>
        <taxon>Chelicerata</taxon>
        <taxon>Arachnida</taxon>
        <taxon>Araneae</taxon>
        <taxon>Araneomorphae</taxon>
        <taxon>Entelegynae</taxon>
        <taxon>Araneoidea</taxon>
        <taxon>Araneidae</taxon>
        <taxon>Araneus</taxon>
    </lineage>
</organism>
<gene>
    <name evidence="1" type="ORF">AVEN_119187_1</name>
</gene>
<keyword evidence="2" id="KW-1185">Reference proteome</keyword>
<dbReference type="AlphaFoldDB" id="A0A4Y2V177"/>
<sequence>MLHATLHSVKSLPHFGVRWRVFFNAFVPVGSSTCIAWSSSQTDWQISKSVSVAATGMSSSMDIHSSYSSFCMPSGGSMKITSGHVPAC</sequence>
<reference evidence="1 2" key="1">
    <citation type="journal article" date="2019" name="Sci. Rep.">
        <title>Orb-weaving spider Araneus ventricosus genome elucidates the spidroin gene catalogue.</title>
        <authorList>
            <person name="Kono N."/>
            <person name="Nakamura H."/>
            <person name="Ohtoshi R."/>
            <person name="Moran D.A.P."/>
            <person name="Shinohara A."/>
            <person name="Yoshida Y."/>
            <person name="Fujiwara M."/>
            <person name="Mori M."/>
            <person name="Tomita M."/>
            <person name="Arakawa K."/>
        </authorList>
    </citation>
    <scope>NUCLEOTIDE SEQUENCE [LARGE SCALE GENOMIC DNA]</scope>
</reference>
<dbReference type="EMBL" id="BGPR01041770">
    <property type="protein sequence ID" value="GBO18124.1"/>
    <property type="molecule type" value="Genomic_DNA"/>
</dbReference>
<comment type="caution">
    <text evidence="1">The sequence shown here is derived from an EMBL/GenBank/DDBJ whole genome shotgun (WGS) entry which is preliminary data.</text>
</comment>
<evidence type="ECO:0000313" key="2">
    <source>
        <dbReference type="Proteomes" id="UP000499080"/>
    </source>
</evidence>
<dbReference type="Proteomes" id="UP000499080">
    <property type="component" value="Unassembled WGS sequence"/>
</dbReference>
<accession>A0A4Y2V177</accession>
<name>A0A4Y2V177_ARAVE</name>
<evidence type="ECO:0000313" key="1">
    <source>
        <dbReference type="EMBL" id="GBO18124.1"/>
    </source>
</evidence>